<dbReference type="Pfam" id="PF01909">
    <property type="entry name" value="NTP_transf_2"/>
    <property type="match status" value="1"/>
</dbReference>
<feature type="domain" description="Polymerase nucleotidyl transferase" evidence="1">
    <location>
        <begin position="35"/>
        <end position="82"/>
    </location>
</feature>
<dbReference type="InterPro" id="IPR043519">
    <property type="entry name" value="NT_sf"/>
</dbReference>
<dbReference type="SUPFAM" id="SSF81301">
    <property type="entry name" value="Nucleotidyltransferase"/>
    <property type="match status" value="1"/>
</dbReference>
<accession>A0A151KV87</accession>
<dbReference type="AlphaFoldDB" id="A0A151KV87"/>
<protein>
    <submittedName>
        <fullName evidence="2">Nucleotidyltransferase</fullName>
    </submittedName>
</protein>
<comment type="caution">
    <text evidence="2">The sequence shown here is derived from an EMBL/GenBank/DDBJ whole genome shotgun (WGS) entry which is preliminary data.</text>
</comment>
<name>A0A151KV87_9VIBR</name>
<proteinExistence type="predicted"/>
<evidence type="ECO:0000259" key="1">
    <source>
        <dbReference type="Pfam" id="PF01909"/>
    </source>
</evidence>
<dbReference type="InterPro" id="IPR002934">
    <property type="entry name" value="Polymerase_NTP_transf_dom"/>
</dbReference>
<sequence length="253" mass="28537">MNEQGRGLDKQGFIRNAYSSKNIQPEFKAIVDAVVSELCYRLPEQVDGIYLYGSVARGNAIVGSSDLDVSIILVTPISQREEQIFNELSAAIPKEYPEVSKLDIDPGYLNSVLEPKEKYHWQFWLKHCCCCVWGNDLSARFSSYKPSIEIAQALNGDLLTYLGQMSFGYDGRSDANVAKVLGKKLLRAAYYFVAAKDCSWYTDLSQCVEVAKRYYPAQSDDLELAYQYATGRLASKTEAIELYERLSQNIVPR</sequence>
<evidence type="ECO:0000313" key="3">
    <source>
        <dbReference type="Proteomes" id="UP000075346"/>
    </source>
</evidence>
<organism evidence="2 3">
    <name type="scientific">Vibrio cidicii</name>
    <dbReference type="NCBI Taxonomy" id="1763883"/>
    <lineage>
        <taxon>Bacteria</taxon>
        <taxon>Pseudomonadati</taxon>
        <taxon>Pseudomonadota</taxon>
        <taxon>Gammaproteobacteria</taxon>
        <taxon>Vibrionales</taxon>
        <taxon>Vibrionaceae</taxon>
        <taxon>Vibrio</taxon>
    </lineage>
</organism>
<evidence type="ECO:0000313" key="2">
    <source>
        <dbReference type="EMBL" id="KYN85041.1"/>
    </source>
</evidence>
<dbReference type="GO" id="GO:0016779">
    <property type="term" value="F:nucleotidyltransferase activity"/>
    <property type="evidence" value="ECO:0007669"/>
    <property type="project" value="InterPro"/>
</dbReference>
<reference evidence="3" key="1">
    <citation type="submission" date="2015-12" db="EMBL/GenBank/DDBJ databases">
        <authorList>
            <person name="Shamseldin A."/>
            <person name="Moawad H."/>
            <person name="Abd El-Rahim W.M."/>
            <person name="Sadowsky M.J."/>
        </authorList>
    </citation>
    <scope>NUCLEOTIDE SEQUENCE [LARGE SCALE GENOMIC DNA]</scope>
    <source>
        <strain evidence="3">2538-88</strain>
    </source>
</reference>
<dbReference type="PROSITE" id="PS50152">
    <property type="entry name" value="25A_SYNTH_3"/>
    <property type="match status" value="1"/>
</dbReference>
<dbReference type="RefSeq" id="WP_061897732.1">
    <property type="nucleotide sequence ID" value="NZ_LOBR01000073.1"/>
</dbReference>
<dbReference type="Proteomes" id="UP000075346">
    <property type="component" value="Unassembled WGS sequence"/>
</dbReference>
<dbReference type="EMBL" id="LOBR01000073">
    <property type="protein sequence ID" value="KYN85041.1"/>
    <property type="molecule type" value="Genomic_DNA"/>
</dbReference>
<gene>
    <name evidence="2" type="ORF">ATY37_20230</name>
</gene>
<dbReference type="CDD" id="cd05403">
    <property type="entry name" value="NT_KNTase_like"/>
    <property type="match status" value="1"/>
</dbReference>
<dbReference type="Gene3D" id="3.30.460.10">
    <property type="entry name" value="Beta Polymerase, domain 2"/>
    <property type="match status" value="1"/>
</dbReference>